<evidence type="ECO:0008006" key="3">
    <source>
        <dbReference type="Google" id="ProtNLM"/>
    </source>
</evidence>
<protein>
    <recommendedName>
        <fullName evidence="3">DUF4806 domain-containing protein</fullName>
    </recommendedName>
</protein>
<accession>A0A2S2NFS1</accession>
<feature type="compositionally biased region" description="Polar residues" evidence="1">
    <location>
        <begin position="198"/>
        <end position="207"/>
    </location>
</feature>
<dbReference type="AlphaFoldDB" id="A0A2S2NFS1"/>
<sequence length="489" mass="56613">MKNAISYFIIVSSVNNESIQTIVPKSWIVNKESGNPLVGKMYEWYWPAEHGTKKAEQKVVKVDFNWNKKIGQILDETDSYLEANFIVIKNKINQSKFAIIEFLNEQSIEVVPCSWIKVDHISKRFICCWPGSKNVSKFALSQKNPVNSWEEHDCLPRKFFETHALAKKKLLNFCYTSSTEIEETENRRKHIKRKHFDSSSSDEVLNNDSKKEKKKLNTHLCKKKTQNKKVFLTIDSNHSDESDSIFNAKFKNVVDTVPEPTDSFDLFNCGESDNEFLLSSSTQISVLPNVEKIAKDSQPLVEDSQPLTICDDYVPDMTQMLMNIGHVLKNVAGQINVLKKDNEILKVDLAKNQEYLHDLIRMVNNKEFNNENKSYFDRSSLKIPVKNVEELKALESNDEQKKILAQVLRRNGKSFDSKRTTYQMLKLLMDNRVAEHLNVYGKRGIKLAFVKMDLYTILIDSVKHLFPDEPVPLIKNQISDWLKQAPRRK</sequence>
<gene>
    <name evidence="2" type="ORF">g.3196</name>
</gene>
<reference evidence="2" key="1">
    <citation type="submission" date="2018-04" db="EMBL/GenBank/DDBJ databases">
        <title>Transcriptome of Schizaphis graminum biotype I.</title>
        <authorList>
            <person name="Scully E.D."/>
            <person name="Geib S.M."/>
            <person name="Palmer N.A."/>
            <person name="Koch K."/>
            <person name="Bradshaw J."/>
            <person name="Heng-Moss T."/>
            <person name="Sarath G."/>
        </authorList>
    </citation>
    <scope>NUCLEOTIDE SEQUENCE</scope>
</reference>
<dbReference type="EMBL" id="GGMR01003432">
    <property type="protein sequence ID" value="MBY16051.1"/>
    <property type="molecule type" value="Transcribed_RNA"/>
</dbReference>
<feature type="region of interest" description="Disordered" evidence="1">
    <location>
        <begin position="186"/>
        <end position="209"/>
    </location>
</feature>
<proteinExistence type="predicted"/>
<organism evidence="2">
    <name type="scientific">Schizaphis graminum</name>
    <name type="common">Green bug aphid</name>
    <dbReference type="NCBI Taxonomy" id="13262"/>
    <lineage>
        <taxon>Eukaryota</taxon>
        <taxon>Metazoa</taxon>
        <taxon>Ecdysozoa</taxon>
        <taxon>Arthropoda</taxon>
        <taxon>Hexapoda</taxon>
        <taxon>Insecta</taxon>
        <taxon>Pterygota</taxon>
        <taxon>Neoptera</taxon>
        <taxon>Paraneoptera</taxon>
        <taxon>Hemiptera</taxon>
        <taxon>Sternorrhyncha</taxon>
        <taxon>Aphidomorpha</taxon>
        <taxon>Aphidoidea</taxon>
        <taxon>Aphididae</taxon>
        <taxon>Aphidini</taxon>
        <taxon>Schizaphis</taxon>
    </lineage>
</organism>
<evidence type="ECO:0000256" key="1">
    <source>
        <dbReference type="SAM" id="MobiDB-lite"/>
    </source>
</evidence>
<evidence type="ECO:0000313" key="2">
    <source>
        <dbReference type="EMBL" id="MBY16051.1"/>
    </source>
</evidence>
<name>A0A2S2NFS1_SCHGA</name>